<dbReference type="EMBL" id="GBRH01274873">
    <property type="protein sequence ID" value="JAD23022.1"/>
    <property type="molecule type" value="Transcribed_RNA"/>
</dbReference>
<reference evidence="2" key="2">
    <citation type="journal article" date="2015" name="Data Brief">
        <title>Shoot transcriptome of the giant reed, Arundo donax.</title>
        <authorList>
            <person name="Barrero R.A."/>
            <person name="Guerrero F.D."/>
            <person name="Moolhuijzen P."/>
            <person name="Goolsby J.A."/>
            <person name="Tidwell J."/>
            <person name="Bellgard S.E."/>
            <person name="Bellgard M.I."/>
        </authorList>
    </citation>
    <scope>NUCLEOTIDE SEQUENCE</scope>
    <source>
        <tissue evidence="2">Shoot tissue taken approximately 20 cm above the soil surface</tissue>
    </source>
</reference>
<reference evidence="2" key="1">
    <citation type="submission" date="2014-09" db="EMBL/GenBank/DDBJ databases">
        <authorList>
            <person name="Magalhaes I.L.F."/>
            <person name="Oliveira U."/>
            <person name="Santos F.R."/>
            <person name="Vidigal T.H.D.A."/>
            <person name="Brescovit A.D."/>
            <person name="Santos A.J."/>
        </authorList>
    </citation>
    <scope>NUCLEOTIDE SEQUENCE</scope>
    <source>
        <tissue evidence="2">Shoot tissue taken approximately 20 cm above the soil surface</tissue>
    </source>
</reference>
<sequence>MMPSPELRKVGVASVYSSDEAPDAGSTSEEAPVTTALKPSGVVWLLAGKNGGAPW</sequence>
<evidence type="ECO:0000256" key="1">
    <source>
        <dbReference type="SAM" id="MobiDB-lite"/>
    </source>
</evidence>
<accession>A0A0A8YKB1</accession>
<proteinExistence type="predicted"/>
<organism evidence="2">
    <name type="scientific">Arundo donax</name>
    <name type="common">Giant reed</name>
    <name type="synonym">Donax arundinaceus</name>
    <dbReference type="NCBI Taxonomy" id="35708"/>
    <lineage>
        <taxon>Eukaryota</taxon>
        <taxon>Viridiplantae</taxon>
        <taxon>Streptophyta</taxon>
        <taxon>Embryophyta</taxon>
        <taxon>Tracheophyta</taxon>
        <taxon>Spermatophyta</taxon>
        <taxon>Magnoliopsida</taxon>
        <taxon>Liliopsida</taxon>
        <taxon>Poales</taxon>
        <taxon>Poaceae</taxon>
        <taxon>PACMAD clade</taxon>
        <taxon>Arundinoideae</taxon>
        <taxon>Arundineae</taxon>
        <taxon>Arundo</taxon>
    </lineage>
</organism>
<protein>
    <submittedName>
        <fullName evidence="2">Uncharacterized protein</fullName>
    </submittedName>
</protein>
<evidence type="ECO:0000313" key="2">
    <source>
        <dbReference type="EMBL" id="JAD23022.1"/>
    </source>
</evidence>
<feature type="region of interest" description="Disordered" evidence="1">
    <location>
        <begin position="1"/>
        <end position="33"/>
    </location>
</feature>
<name>A0A0A8YKB1_ARUDO</name>
<dbReference type="AlphaFoldDB" id="A0A0A8YKB1"/>